<dbReference type="Pfam" id="PF08031">
    <property type="entry name" value="BBE"/>
    <property type="match status" value="1"/>
</dbReference>
<name>A0A6J3LQN1_9PEZI</name>
<dbReference type="GeneID" id="54360515"/>
<sequence>MKFVSLACFSLLASGVLGSRNDKASTPQCKTVPGDAKWPSESTWESLNDQVGGRLIKTSPIAETCYPGSGQDLADCDYISREWPVEDFQTSQAIGRVLPYNVTCPPVDYNAGERPTASCILGINPVYAVNATCQADIKATLEFAQKHNVRLVTTGTGHDLLGRSDGYGSLQVWLRYYRNKITYQEKYAASNGCNSSTWEGGAMHVDGVYQWRDVAKVARKNNVWVATGGTPSVGAIGGWSQGGGHGPATNAVGWGVDQILEAEVLLADGRIVTANACENSDLYRSLRGGGPGYGIVLSMFVKAHANVNNITAHRLTIVPGALDTNKSETIDAITDLVQQVPGLVDGGLGGYASWWKDFPTAVIGNSTSGYSHGIYAIGQNETATRATIESVVESLRQKHNSSLQINSTYVTYSDYWTFYYGEMGLDAPESNTTIMTSRAINRDHVSNTTAVRDLVDTLTDAPGQYNSQVLIFVGGRQVAQQGTDPFAGYHPAWRKASFGWVNVRVVPLSATQAERHATDEDMLSRTALMERFAPGTGAYMNEADRQDPNYIQNFYGDNYVSHLATKNKYDPNNVFYCATCVGSENFIEKPDGPLCMI</sequence>
<dbReference type="Proteomes" id="UP000504637">
    <property type="component" value="Unplaced"/>
</dbReference>
<reference evidence="7" key="3">
    <citation type="submission" date="2025-08" db="UniProtKB">
        <authorList>
            <consortium name="RefSeq"/>
        </authorList>
    </citation>
    <scope>IDENTIFICATION</scope>
    <source>
        <strain evidence="7">CBS 342.82</strain>
    </source>
</reference>
<dbReference type="InterPro" id="IPR012951">
    <property type="entry name" value="BBE"/>
</dbReference>
<dbReference type="RefSeq" id="XP_033455186.1">
    <property type="nucleotide sequence ID" value="XM_033602715.1"/>
</dbReference>
<dbReference type="PANTHER" id="PTHR13878">
    <property type="entry name" value="GULONOLACTONE OXIDASE"/>
    <property type="match status" value="1"/>
</dbReference>
<evidence type="ECO:0000256" key="4">
    <source>
        <dbReference type="SAM" id="SignalP"/>
    </source>
</evidence>
<comment type="similarity">
    <text evidence="1">Belongs to the oxygen-dependent FAD-linked oxidoreductase family.</text>
</comment>
<keyword evidence="6" id="KW-1185">Reference proteome</keyword>
<reference evidence="7" key="1">
    <citation type="submission" date="2020-01" db="EMBL/GenBank/DDBJ databases">
        <authorList>
            <consortium name="DOE Joint Genome Institute"/>
            <person name="Haridas S."/>
            <person name="Albert R."/>
            <person name="Binder M."/>
            <person name="Bloem J."/>
            <person name="Labutti K."/>
            <person name="Salamov A."/>
            <person name="Andreopoulos B."/>
            <person name="Baker S.E."/>
            <person name="Barry K."/>
            <person name="Bills G."/>
            <person name="Bluhm B.H."/>
            <person name="Cannon C."/>
            <person name="Castanera R."/>
            <person name="Culley D.E."/>
            <person name="Daum C."/>
            <person name="Ezra D."/>
            <person name="Gonzalez J.B."/>
            <person name="Henrissat B."/>
            <person name="Kuo A."/>
            <person name="Liang C."/>
            <person name="Lipzen A."/>
            <person name="Lutzoni F."/>
            <person name="Magnuson J."/>
            <person name="Mondo S."/>
            <person name="Nolan M."/>
            <person name="Ohm R."/>
            <person name="Pangilinan J."/>
            <person name="Park H.-J."/>
            <person name="Ramirez L."/>
            <person name="Alfaro M."/>
            <person name="Sun H."/>
            <person name="Tritt A."/>
            <person name="Yoshinaga Y."/>
            <person name="Zwiers L.-H."/>
            <person name="Turgeon B.G."/>
            <person name="Goodwin S.B."/>
            <person name="Spatafora J.W."/>
            <person name="Crous P.W."/>
            <person name="Grigoriev I.V."/>
        </authorList>
    </citation>
    <scope>NUCLEOTIDE SEQUENCE</scope>
    <source>
        <strain evidence="7">CBS 342.82</strain>
    </source>
</reference>
<dbReference type="GO" id="GO:0071949">
    <property type="term" value="F:FAD binding"/>
    <property type="evidence" value="ECO:0007669"/>
    <property type="project" value="InterPro"/>
</dbReference>
<dbReference type="PROSITE" id="PS00862">
    <property type="entry name" value="OX2_COVAL_FAD"/>
    <property type="match status" value="1"/>
</dbReference>
<dbReference type="InterPro" id="IPR016169">
    <property type="entry name" value="FAD-bd_PCMH_sub2"/>
</dbReference>
<dbReference type="GO" id="GO:0016491">
    <property type="term" value="F:oxidoreductase activity"/>
    <property type="evidence" value="ECO:0007669"/>
    <property type="project" value="UniProtKB-KW"/>
</dbReference>
<evidence type="ECO:0000256" key="2">
    <source>
        <dbReference type="ARBA" id="ARBA00023002"/>
    </source>
</evidence>
<dbReference type="InterPro" id="IPR036318">
    <property type="entry name" value="FAD-bd_PCMH-like_sf"/>
</dbReference>
<organism evidence="7">
    <name type="scientific">Dissoconium aciculare CBS 342.82</name>
    <dbReference type="NCBI Taxonomy" id="1314786"/>
    <lineage>
        <taxon>Eukaryota</taxon>
        <taxon>Fungi</taxon>
        <taxon>Dikarya</taxon>
        <taxon>Ascomycota</taxon>
        <taxon>Pezizomycotina</taxon>
        <taxon>Dothideomycetes</taxon>
        <taxon>Dothideomycetidae</taxon>
        <taxon>Mycosphaerellales</taxon>
        <taxon>Dissoconiaceae</taxon>
        <taxon>Dissoconium</taxon>
    </lineage>
</organism>
<evidence type="ECO:0000313" key="7">
    <source>
        <dbReference type="RefSeq" id="XP_033455186.1"/>
    </source>
</evidence>
<protein>
    <submittedName>
        <fullName evidence="7">FAD-binding domain-containing protein</fullName>
    </submittedName>
</protein>
<evidence type="ECO:0000313" key="6">
    <source>
        <dbReference type="Proteomes" id="UP000504637"/>
    </source>
</evidence>
<feature type="chain" id="PRO_5027097229" evidence="4">
    <location>
        <begin position="19"/>
        <end position="597"/>
    </location>
</feature>
<feature type="region of interest" description="Disordered" evidence="3">
    <location>
        <begin position="20"/>
        <end position="43"/>
    </location>
</feature>
<dbReference type="InterPro" id="IPR050432">
    <property type="entry name" value="FAD-linked_Oxidoreductases_BP"/>
</dbReference>
<keyword evidence="4" id="KW-0732">Signal</keyword>
<evidence type="ECO:0000256" key="3">
    <source>
        <dbReference type="SAM" id="MobiDB-lite"/>
    </source>
</evidence>
<dbReference type="InterPro" id="IPR006093">
    <property type="entry name" value="Oxy_OxRdtase_FAD_BS"/>
</dbReference>
<dbReference type="InterPro" id="IPR006094">
    <property type="entry name" value="Oxid_FAD_bind_N"/>
</dbReference>
<keyword evidence="2" id="KW-0560">Oxidoreductase</keyword>
<evidence type="ECO:0000259" key="5">
    <source>
        <dbReference type="PROSITE" id="PS51387"/>
    </source>
</evidence>
<dbReference type="PROSITE" id="PS51387">
    <property type="entry name" value="FAD_PCMH"/>
    <property type="match status" value="1"/>
</dbReference>
<dbReference type="InterPro" id="IPR016166">
    <property type="entry name" value="FAD-bd_PCMH"/>
</dbReference>
<feature type="signal peptide" evidence="4">
    <location>
        <begin position="1"/>
        <end position="18"/>
    </location>
</feature>
<feature type="domain" description="FAD-binding PCMH-type" evidence="5">
    <location>
        <begin position="121"/>
        <end position="306"/>
    </location>
</feature>
<evidence type="ECO:0000256" key="1">
    <source>
        <dbReference type="ARBA" id="ARBA00005466"/>
    </source>
</evidence>
<gene>
    <name evidence="7" type="ORF">K489DRAFT_365174</name>
</gene>
<dbReference type="SUPFAM" id="SSF56176">
    <property type="entry name" value="FAD-binding/transporter-associated domain-like"/>
    <property type="match status" value="1"/>
</dbReference>
<dbReference type="Gene3D" id="3.30.465.10">
    <property type="match status" value="2"/>
</dbReference>
<accession>A0A6J3LQN1</accession>
<dbReference type="AlphaFoldDB" id="A0A6J3LQN1"/>
<reference evidence="7" key="2">
    <citation type="submission" date="2020-04" db="EMBL/GenBank/DDBJ databases">
        <authorList>
            <consortium name="NCBI Genome Project"/>
        </authorList>
    </citation>
    <scope>NUCLEOTIDE SEQUENCE</scope>
    <source>
        <strain evidence="7">CBS 342.82</strain>
    </source>
</reference>
<dbReference type="PANTHER" id="PTHR13878:SF91">
    <property type="entry name" value="FAD BINDING DOMAIN PROTEIN (AFU_ORTHOLOGUE AFUA_6G12070)-RELATED"/>
    <property type="match status" value="1"/>
</dbReference>
<proteinExistence type="inferred from homology"/>
<dbReference type="Pfam" id="PF01565">
    <property type="entry name" value="FAD_binding_4"/>
    <property type="match status" value="1"/>
</dbReference>
<dbReference type="OrthoDB" id="9983560at2759"/>